<dbReference type="GO" id="GO:0030145">
    <property type="term" value="F:manganese ion binding"/>
    <property type="evidence" value="ECO:0007669"/>
    <property type="project" value="InterPro"/>
</dbReference>
<dbReference type="Proteomes" id="UP001165393">
    <property type="component" value="Unassembled WGS sequence"/>
</dbReference>
<evidence type="ECO:0000313" key="8">
    <source>
        <dbReference type="Proteomes" id="UP001165393"/>
    </source>
</evidence>
<dbReference type="Pfam" id="PF00883">
    <property type="entry name" value="Peptidase_M17"/>
    <property type="match status" value="1"/>
</dbReference>
<dbReference type="SUPFAM" id="SSF53187">
    <property type="entry name" value="Zn-dependent exopeptidases"/>
    <property type="match status" value="1"/>
</dbReference>
<feature type="domain" description="Cytosol aminopeptidase" evidence="6">
    <location>
        <begin position="343"/>
        <end position="350"/>
    </location>
</feature>
<dbReference type="PRINTS" id="PR00481">
    <property type="entry name" value="LAMNOPPTDASE"/>
</dbReference>
<name>A0AA42B7Z0_9GAMM</name>
<sequence>MPIASLSVTQHLSEALDHEEDYDCLIIVLGQGSSPPAPYADVIAEHAEIDNRVGKLPVLIRCATAPGKRIILVYTGPIHRDYDDVRRFYDAGQECIQLALSVGVRRPLLYVVSEGADERFRFATSITWLGTQQAIWHPLEAREKLGERLEPIRHIGLVGQGALPPEHLGGIEYGLRLARDLAGSEPERMTPLRFAEYCQQSLEPLAVSVNVNRDVDSLKARYPLLMGVARASLNVERHHPCVVRLEYAPEGPVQQTLLLAGKGVTYDTGGADLKVGGAMAGMSRDKGGAASVAGFVAAVAAIAPPGLRVVAELGLVRNSIGADAFVPDEIIESAAGVRVRIGNTDAEGRLVLADLLTHLKTEAQAAASPELFSVATLTGHAARAVGPYTALVENGPAREQHSAQYLQLSGDLWADPAEISRVRREDYDFVQPRTTADDVLSSNNAPSSVTARGHQYPMAFLAIASGLNKHGYQSEQPLSYTHIDIAGSGVERGDWQHGKPTAAAVLMLLGRYVLATN</sequence>
<evidence type="ECO:0000256" key="1">
    <source>
        <dbReference type="ARBA" id="ARBA00009528"/>
    </source>
</evidence>
<evidence type="ECO:0000259" key="6">
    <source>
        <dbReference type="PROSITE" id="PS00631"/>
    </source>
</evidence>
<evidence type="ECO:0000256" key="3">
    <source>
        <dbReference type="ARBA" id="ARBA00022670"/>
    </source>
</evidence>
<evidence type="ECO:0000256" key="5">
    <source>
        <dbReference type="ARBA" id="ARBA00023211"/>
    </source>
</evidence>
<evidence type="ECO:0000256" key="4">
    <source>
        <dbReference type="ARBA" id="ARBA00022801"/>
    </source>
</evidence>
<dbReference type="InterPro" id="IPR011356">
    <property type="entry name" value="Leucine_aapep/pepB"/>
</dbReference>
<keyword evidence="4" id="KW-0378">Hydrolase</keyword>
<protein>
    <recommendedName>
        <fullName evidence="6">Cytosol aminopeptidase domain-containing protein</fullName>
    </recommendedName>
</protein>
<proteinExistence type="inferred from homology"/>
<gene>
    <name evidence="7" type="ORF">NAF29_11330</name>
</gene>
<keyword evidence="8" id="KW-1185">Reference proteome</keyword>
<keyword evidence="5" id="KW-0464">Manganese</keyword>
<organism evidence="7 8">
    <name type="scientific">Echinimonas agarilytica</name>
    <dbReference type="NCBI Taxonomy" id="1215918"/>
    <lineage>
        <taxon>Bacteria</taxon>
        <taxon>Pseudomonadati</taxon>
        <taxon>Pseudomonadota</taxon>
        <taxon>Gammaproteobacteria</taxon>
        <taxon>Alteromonadales</taxon>
        <taxon>Echinimonadaceae</taxon>
        <taxon>Echinimonas</taxon>
    </lineage>
</organism>
<dbReference type="PROSITE" id="PS00631">
    <property type="entry name" value="CYTOSOL_AP"/>
    <property type="match status" value="1"/>
</dbReference>
<keyword evidence="2" id="KW-0031">Aminopeptidase</keyword>
<keyword evidence="3" id="KW-0645">Protease</keyword>
<dbReference type="AlphaFoldDB" id="A0AA42B7Z0"/>
<dbReference type="PANTHER" id="PTHR11963">
    <property type="entry name" value="LEUCINE AMINOPEPTIDASE-RELATED"/>
    <property type="match status" value="1"/>
</dbReference>
<comment type="caution">
    <text evidence="7">The sequence shown here is derived from an EMBL/GenBank/DDBJ whole genome shotgun (WGS) entry which is preliminary data.</text>
</comment>
<accession>A0AA42B7Z0</accession>
<evidence type="ECO:0000256" key="2">
    <source>
        <dbReference type="ARBA" id="ARBA00022438"/>
    </source>
</evidence>
<dbReference type="GO" id="GO:0005737">
    <property type="term" value="C:cytoplasm"/>
    <property type="evidence" value="ECO:0007669"/>
    <property type="project" value="InterPro"/>
</dbReference>
<reference evidence="7 8" key="1">
    <citation type="journal article" date="2013" name="Antonie Van Leeuwenhoek">
        <title>Echinimonas agarilytica gen. nov., sp. nov., a new gammaproteobacterium isolated from the sea urchin Strongylocentrotus intermedius.</title>
        <authorList>
            <person name="Nedashkovskaya O.I."/>
            <person name="Stenkova A.M."/>
            <person name="Zhukova N.V."/>
            <person name="Van Trappen S."/>
            <person name="Lee J.S."/>
            <person name="Kim S.B."/>
        </authorList>
    </citation>
    <scope>NUCLEOTIDE SEQUENCE [LARGE SCALE GENOMIC DNA]</scope>
    <source>
        <strain evidence="7 8">KMM 6351</strain>
    </source>
</reference>
<comment type="similarity">
    <text evidence="1">Belongs to the peptidase M17 family.</text>
</comment>
<dbReference type="EMBL" id="JAMQGP010000004">
    <property type="protein sequence ID" value="MCM2680259.1"/>
    <property type="molecule type" value="Genomic_DNA"/>
</dbReference>
<dbReference type="RefSeq" id="WP_251261679.1">
    <property type="nucleotide sequence ID" value="NZ_JAMQGP010000004.1"/>
</dbReference>
<dbReference type="GO" id="GO:0070006">
    <property type="term" value="F:metalloaminopeptidase activity"/>
    <property type="evidence" value="ECO:0007669"/>
    <property type="project" value="InterPro"/>
</dbReference>
<dbReference type="PANTHER" id="PTHR11963:SF48">
    <property type="entry name" value="DIPEPTIDASE B, ISOFORM A"/>
    <property type="match status" value="1"/>
</dbReference>
<dbReference type="GO" id="GO:0006508">
    <property type="term" value="P:proteolysis"/>
    <property type="evidence" value="ECO:0007669"/>
    <property type="project" value="UniProtKB-KW"/>
</dbReference>
<dbReference type="Gene3D" id="3.40.630.10">
    <property type="entry name" value="Zn peptidases"/>
    <property type="match status" value="1"/>
</dbReference>
<dbReference type="InterPro" id="IPR000819">
    <property type="entry name" value="Peptidase_M17_C"/>
</dbReference>
<evidence type="ECO:0000313" key="7">
    <source>
        <dbReference type="EMBL" id="MCM2680259.1"/>
    </source>
</evidence>